<comment type="caution">
    <text evidence="1">The sequence shown here is derived from an EMBL/GenBank/DDBJ whole genome shotgun (WGS) entry which is preliminary data.</text>
</comment>
<organism evidence="1 2">
    <name type="scientific">Paenibacillus ferrarius</name>
    <dbReference type="NCBI Taxonomy" id="1469647"/>
    <lineage>
        <taxon>Bacteria</taxon>
        <taxon>Bacillati</taxon>
        <taxon>Bacillota</taxon>
        <taxon>Bacilli</taxon>
        <taxon>Bacillales</taxon>
        <taxon>Paenibacillaceae</taxon>
        <taxon>Paenibacillus</taxon>
    </lineage>
</organism>
<dbReference type="EMBL" id="MBTG01000007">
    <property type="protein sequence ID" value="OPH59317.1"/>
    <property type="molecule type" value="Genomic_DNA"/>
</dbReference>
<dbReference type="AlphaFoldDB" id="A0A1V4HNE9"/>
<dbReference type="Proteomes" id="UP000190626">
    <property type="component" value="Unassembled WGS sequence"/>
</dbReference>
<protein>
    <submittedName>
        <fullName evidence="1">Uncharacterized protein</fullName>
    </submittedName>
</protein>
<evidence type="ECO:0000313" key="2">
    <source>
        <dbReference type="Proteomes" id="UP000190626"/>
    </source>
</evidence>
<keyword evidence="2" id="KW-1185">Reference proteome</keyword>
<reference evidence="2" key="1">
    <citation type="submission" date="2016-07" db="EMBL/GenBank/DDBJ databases">
        <authorList>
            <person name="Florea S."/>
            <person name="Webb J.S."/>
            <person name="Jaromczyk J."/>
            <person name="Schardl C.L."/>
        </authorList>
    </citation>
    <scope>NUCLEOTIDE SEQUENCE [LARGE SCALE GENOMIC DNA]</scope>
    <source>
        <strain evidence="2">CY1</strain>
    </source>
</reference>
<evidence type="ECO:0000313" key="1">
    <source>
        <dbReference type="EMBL" id="OPH59317.1"/>
    </source>
</evidence>
<gene>
    <name evidence="1" type="ORF">BC351_20625</name>
</gene>
<sequence length="171" mass="18752">MGRPGGGAIGRAEGATPAVASGASLRDNCLGADSVCKFVAEHPTKVQPRLIHGRCLRSFETILPILSPPLLLLMSKSASISSFPLVWLSWLSTLKPIFPGKFGETTLVGSYRGAEWLFSCCMSIFDHMCHHKIDAVIHPLRLLFRMAQTHKKAPHQEGPDFNHNLLCFFNA</sequence>
<proteinExistence type="predicted"/>
<name>A0A1V4HNE9_9BACL</name>
<accession>A0A1V4HNE9</accession>